<reference evidence="2" key="1">
    <citation type="submission" date="2020-02" db="EMBL/GenBank/DDBJ databases">
        <title>Antibiotic resistance/susceptibility profiles of lactic acid-producing cocci isolated from the human vagina, and analysis of the genetic basis of atypical resistances.</title>
        <authorList>
            <person name="Sirichoat A."/>
            <person name="Florez A.B."/>
            <person name="Vazquez L."/>
            <person name="Buppasiri P."/>
            <person name="Panya M."/>
            <person name="Lulitanond V."/>
            <person name="Mayo B."/>
        </authorList>
    </citation>
    <scope>NUCLEOTIDE SEQUENCE</scope>
    <source>
        <strain evidence="2">VA01-10AN</strain>
    </source>
</reference>
<dbReference type="EMBL" id="JAAJBG010000013">
    <property type="protein sequence ID" value="NGG16450.1"/>
    <property type="molecule type" value="Genomic_DNA"/>
</dbReference>
<name>A0A6G4MZF7_STRAP</name>
<comment type="caution">
    <text evidence="2">The sequence shown here is derived from an EMBL/GenBank/DDBJ whole genome shotgun (WGS) entry which is preliminary data.</text>
</comment>
<dbReference type="AlphaFoldDB" id="A0A6G4MZF7"/>
<gene>
    <name evidence="2" type="ORF">G5T13_07455</name>
    <name evidence="1" type="ORF">OJ930_01830</name>
</gene>
<reference evidence="1" key="2">
    <citation type="submission" date="2022-10" db="EMBL/GenBank/DDBJ databases">
        <title>Comparative genomic study of S. anginosus.</title>
        <authorList>
            <person name="Prasad A."/>
            <person name="Ene A."/>
            <person name="Jablonska S."/>
            <person name="Du J."/>
            <person name="Wolfe A.J."/>
            <person name="Putonti C."/>
        </authorList>
    </citation>
    <scope>NUCLEOTIDE SEQUENCE</scope>
    <source>
        <strain evidence="1">UMB6888</strain>
    </source>
</reference>
<evidence type="ECO:0000313" key="2">
    <source>
        <dbReference type="EMBL" id="NGG16450.1"/>
    </source>
</evidence>
<protein>
    <submittedName>
        <fullName evidence="2">Uncharacterized protein</fullName>
    </submittedName>
</protein>
<proteinExistence type="predicted"/>
<dbReference type="RefSeq" id="WP_070812360.1">
    <property type="nucleotide sequence ID" value="NZ_CP118029.1"/>
</dbReference>
<dbReference type="EMBL" id="JAPAIK010000007">
    <property type="protein sequence ID" value="MCW1071815.1"/>
    <property type="molecule type" value="Genomic_DNA"/>
</dbReference>
<dbReference type="Proteomes" id="UP001208853">
    <property type="component" value="Unassembled WGS sequence"/>
</dbReference>
<evidence type="ECO:0000313" key="1">
    <source>
        <dbReference type="EMBL" id="MCW1071815.1"/>
    </source>
</evidence>
<organism evidence="2">
    <name type="scientific">Streptococcus anginosus</name>
    <dbReference type="NCBI Taxonomy" id="1328"/>
    <lineage>
        <taxon>Bacteria</taxon>
        <taxon>Bacillati</taxon>
        <taxon>Bacillota</taxon>
        <taxon>Bacilli</taxon>
        <taxon>Lactobacillales</taxon>
        <taxon>Streptococcaceae</taxon>
        <taxon>Streptococcus</taxon>
        <taxon>Streptococcus anginosus group</taxon>
    </lineage>
</organism>
<sequence length="60" mass="6904">MTSVLKASMSNFEMVAVFSEKYYDLSDVLINKLMKVSEETCLGKLQDMEQMYLKGGKWDV</sequence>
<accession>A0A6G4MZF7</accession>